<evidence type="ECO:0000313" key="2">
    <source>
        <dbReference type="EMBL" id="EPY51268.1"/>
    </source>
</evidence>
<dbReference type="InterPro" id="IPR013830">
    <property type="entry name" value="SGNH_hydro"/>
</dbReference>
<reference evidence="2 3" key="1">
    <citation type="journal article" date="2011" name="Science">
        <title>Comparative functional genomics of the fission yeasts.</title>
        <authorList>
            <person name="Rhind N."/>
            <person name="Chen Z."/>
            <person name="Yassour M."/>
            <person name="Thompson D.A."/>
            <person name="Haas B.J."/>
            <person name="Habib N."/>
            <person name="Wapinski I."/>
            <person name="Roy S."/>
            <person name="Lin M.F."/>
            <person name="Heiman D.I."/>
            <person name="Young S.K."/>
            <person name="Furuya K."/>
            <person name="Guo Y."/>
            <person name="Pidoux A."/>
            <person name="Chen H.M."/>
            <person name="Robbertse B."/>
            <person name="Goldberg J.M."/>
            <person name="Aoki K."/>
            <person name="Bayne E.H."/>
            <person name="Berlin A.M."/>
            <person name="Desjardins C.A."/>
            <person name="Dobbs E."/>
            <person name="Dukaj L."/>
            <person name="Fan L."/>
            <person name="FitzGerald M.G."/>
            <person name="French C."/>
            <person name="Gujja S."/>
            <person name="Hansen K."/>
            <person name="Keifenheim D."/>
            <person name="Levin J.Z."/>
            <person name="Mosher R.A."/>
            <person name="Mueller C.A."/>
            <person name="Pfiffner J."/>
            <person name="Priest M."/>
            <person name="Russ C."/>
            <person name="Smialowska A."/>
            <person name="Swoboda P."/>
            <person name="Sykes S.M."/>
            <person name="Vaughn M."/>
            <person name="Vengrova S."/>
            <person name="Yoder R."/>
            <person name="Zeng Q."/>
            <person name="Allshire R."/>
            <person name="Baulcombe D."/>
            <person name="Birren B.W."/>
            <person name="Brown W."/>
            <person name="Ekwall K."/>
            <person name="Kellis M."/>
            <person name="Leatherwood J."/>
            <person name="Levin H."/>
            <person name="Margalit H."/>
            <person name="Martienssen R."/>
            <person name="Nieduszynski C.A."/>
            <person name="Spatafora J.W."/>
            <person name="Friedman N."/>
            <person name="Dalgaard J.Z."/>
            <person name="Baumann P."/>
            <person name="Niki H."/>
            <person name="Regev A."/>
            <person name="Nusbaum C."/>
        </authorList>
    </citation>
    <scope>NUCLEOTIDE SEQUENCE [LARGE SCALE GENOMIC DNA]</scope>
    <source>
        <strain evidence="3">OY26 / ATCC MYA-4695 / CBS 11777 / NBRC 106824 / NRRL Y48691</strain>
    </source>
</reference>
<dbReference type="HOGENOM" id="CLU_051989_0_0_1"/>
<dbReference type="OMA" id="VPIDRYK"/>
<gene>
    <name evidence="2" type="ORF">SPOG_02444</name>
</gene>
<dbReference type="Pfam" id="PF13472">
    <property type="entry name" value="Lipase_GDSL_2"/>
    <property type="match status" value="1"/>
</dbReference>
<dbReference type="InterPro" id="IPR045136">
    <property type="entry name" value="Iah1-like"/>
</dbReference>
<evidence type="ECO:0000313" key="3">
    <source>
        <dbReference type="Proteomes" id="UP000015464"/>
    </source>
</evidence>
<dbReference type="SUPFAM" id="SSF52266">
    <property type="entry name" value="SGNH hydrolase"/>
    <property type="match status" value="1"/>
</dbReference>
<dbReference type="OrthoDB" id="671439at2759"/>
<dbReference type="InterPro" id="IPR036514">
    <property type="entry name" value="SGNH_hydro_sf"/>
</dbReference>
<sequence>MFSPYLPRNNNESVNYFEKLVILGDSVTQYGYTPGGYCAELANFYQRRLIVEPWGLSGYTSRHFLRYFSKLPIDIDHTRIVIIYLGTNDSQIVDGKCLCPVEEYKENIKELARKFPKTSKKIFVSPSITTKVLRYERNQEPYVEATYKAAVEMDSEIGDTTWIDMHSATKYNLVPELLFSDGVHLSAMGYNILFQQIVSKITTLWPQLLPKHLPMQLPYYREIMFT</sequence>
<keyword evidence="3" id="KW-1185">Reference proteome</keyword>
<dbReference type="EMBL" id="KE546991">
    <property type="protein sequence ID" value="EPY51268.1"/>
    <property type="molecule type" value="Genomic_DNA"/>
</dbReference>
<dbReference type="eggNOG" id="KOG3035">
    <property type="taxonomic scope" value="Eukaryota"/>
</dbReference>
<dbReference type="Gene3D" id="3.40.50.1110">
    <property type="entry name" value="SGNH hydrolase"/>
    <property type="match status" value="1"/>
</dbReference>
<organism evidence="2 3">
    <name type="scientific">Schizosaccharomyces cryophilus (strain OY26 / ATCC MYA-4695 / CBS 11777 / NBRC 106824 / NRRL Y48691)</name>
    <name type="common">Fission yeast</name>
    <dbReference type="NCBI Taxonomy" id="653667"/>
    <lineage>
        <taxon>Eukaryota</taxon>
        <taxon>Fungi</taxon>
        <taxon>Dikarya</taxon>
        <taxon>Ascomycota</taxon>
        <taxon>Taphrinomycotina</taxon>
        <taxon>Schizosaccharomycetes</taxon>
        <taxon>Schizosaccharomycetales</taxon>
        <taxon>Schizosaccharomycetaceae</taxon>
        <taxon>Schizosaccharomyces</taxon>
    </lineage>
</organism>
<dbReference type="RefSeq" id="XP_013023839.1">
    <property type="nucleotide sequence ID" value="XM_013168385.1"/>
</dbReference>
<dbReference type="STRING" id="653667.S9VTR4"/>
<dbReference type="PANTHER" id="PTHR14209:SF19">
    <property type="entry name" value="ISOAMYL ACETATE-HYDROLYZING ESTERASE 1 HOMOLOG"/>
    <property type="match status" value="1"/>
</dbReference>
<dbReference type="PANTHER" id="PTHR14209">
    <property type="entry name" value="ISOAMYL ACETATE-HYDROLYZING ESTERASE 1"/>
    <property type="match status" value="1"/>
</dbReference>
<dbReference type="AlphaFoldDB" id="S9VTR4"/>
<accession>S9VTR4</accession>
<evidence type="ECO:0000259" key="1">
    <source>
        <dbReference type="Pfam" id="PF13472"/>
    </source>
</evidence>
<dbReference type="GeneID" id="25036767"/>
<dbReference type="Proteomes" id="UP000015464">
    <property type="component" value="Unassembled WGS sequence"/>
</dbReference>
<protein>
    <submittedName>
        <fullName evidence="2">Isoamyl acetate hydrolytic enzyme Iah1</fullName>
    </submittedName>
</protein>
<name>S9VTR4_SCHCR</name>
<proteinExistence type="predicted"/>
<feature type="domain" description="SGNH hydrolase-type esterase" evidence="1">
    <location>
        <begin position="22"/>
        <end position="191"/>
    </location>
</feature>